<accession>A0A4V2KCP0</accession>
<dbReference type="Pfam" id="PF02265">
    <property type="entry name" value="S1-P1_nuclease"/>
    <property type="match status" value="1"/>
</dbReference>
<dbReference type="GO" id="GO:0004519">
    <property type="term" value="F:endonuclease activity"/>
    <property type="evidence" value="ECO:0007669"/>
    <property type="project" value="UniProtKB-KW"/>
</dbReference>
<dbReference type="GO" id="GO:0016788">
    <property type="term" value="F:hydrolase activity, acting on ester bonds"/>
    <property type="evidence" value="ECO:0007669"/>
    <property type="project" value="InterPro"/>
</dbReference>
<evidence type="ECO:0000313" key="8">
    <source>
        <dbReference type="Proteomes" id="UP000292639"/>
    </source>
</evidence>
<keyword evidence="2" id="KW-0479">Metal-binding</keyword>
<dbReference type="SUPFAM" id="SSF48537">
    <property type="entry name" value="Phospholipase C/P1 nuclease"/>
    <property type="match status" value="1"/>
</dbReference>
<dbReference type="AlphaFoldDB" id="A0A4V2KCP0"/>
<protein>
    <recommendedName>
        <fullName evidence="9">S1/P1 nuclease</fullName>
    </recommendedName>
</protein>
<dbReference type="EMBL" id="QJUP01000015">
    <property type="protein sequence ID" value="TBU95782.1"/>
    <property type="molecule type" value="Genomic_DNA"/>
</dbReference>
<sequence length="320" mass="35487">MKANTSLHTGLLLVVGLWAGEAMAWGQQGTALVAELTQRQLAPQARAEATRLLGLIKQSELATVANWAGNLDKNPQTRELWEKTRDERRVPYQADDCQYQPPRDCPGGVCTVAAIERNQATLADPEAPDQARLMALLFLLQHVADIHSPLNNSFKDDQGGEGFPVRAGNRNYNLRQVWDDFLLSTAKLDIGAYADKLHKDLPAAGAASPAEWSQESCRIVRDADIYPKAVSTRKLPTRQYDDNDDGGIDYAAKNLEYNRTGKEYSRGDKLMNENTKRGNDTIDARYMKKFVPLAEQRVELAAARLARLLDQALTAGQPAR</sequence>
<gene>
    <name evidence="7" type="ORF">DNJ96_11945</name>
</gene>
<dbReference type="InterPro" id="IPR008947">
    <property type="entry name" value="PLipase_C/P1_nuclease_dom_sf"/>
</dbReference>
<evidence type="ECO:0000256" key="6">
    <source>
        <dbReference type="ARBA" id="ARBA00023180"/>
    </source>
</evidence>
<dbReference type="GO" id="GO:0006308">
    <property type="term" value="P:DNA catabolic process"/>
    <property type="evidence" value="ECO:0007669"/>
    <property type="project" value="InterPro"/>
</dbReference>
<keyword evidence="8" id="KW-1185">Reference proteome</keyword>
<dbReference type="PANTHER" id="PTHR33146">
    <property type="entry name" value="ENDONUCLEASE 4"/>
    <property type="match status" value="1"/>
</dbReference>
<keyword evidence="5" id="KW-1015">Disulfide bond</keyword>
<keyword evidence="6" id="KW-0325">Glycoprotein</keyword>
<evidence type="ECO:0000256" key="3">
    <source>
        <dbReference type="ARBA" id="ARBA00022759"/>
    </source>
</evidence>
<dbReference type="Proteomes" id="UP000292639">
    <property type="component" value="Unassembled WGS sequence"/>
</dbReference>
<dbReference type="RefSeq" id="WP_131184362.1">
    <property type="nucleotide sequence ID" value="NZ_QJUO01000012.1"/>
</dbReference>
<evidence type="ECO:0000256" key="4">
    <source>
        <dbReference type="ARBA" id="ARBA00022801"/>
    </source>
</evidence>
<keyword evidence="4" id="KW-0378">Hydrolase</keyword>
<dbReference type="InterPro" id="IPR003154">
    <property type="entry name" value="S1/P1nuclease"/>
</dbReference>
<dbReference type="OrthoDB" id="267579at2"/>
<comment type="caution">
    <text evidence="7">The sequence shown here is derived from an EMBL/GenBank/DDBJ whole genome shotgun (WGS) entry which is preliminary data.</text>
</comment>
<evidence type="ECO:0000256" key="2">
    <source>
        <dbReference type="ARBA" id="ARBA00022723"/>
    </source>
</evidence>
<evidence type="ECO:0000256" key="5">
    <source>
        <dbReference type="ARBA" id="ARBA00023157"/>
    </source>
</evidence>
<dbReference type="Gene3D" id="1.10.575.10">
    <property type="entry name" value="P1 Nuclease"/>
    <property type="match status" value="1"/>
</dbReference>
<name>A0A4V2KCP0_9GAMM</name>
<organism evidence="7 8">
    <name type="scientific">Stutzerimonas kirkiae</name>
    <dbReference type="NCBI Taxonomy" id="2211392"/>
    <lineage>
        <taxon>Bacteria</taxon>
        <taxon>Pseudomonadati</taxon>
        <taxon>Pseudomonadota</taxon>
        <taxon>Gammaproteobacteria</taxon>
        <taxon>Pseudomonadales</taxon>
        <taxon>Pseudomonadaceae</taxon>
        <taxon>Stutzerimonas</taxon>
    </lineage>
</organism>
<dbReference type="PANTHER" id="PTHR33146:SF26">
    <property type="entry name" value="ENDONUCLEASE 4"/>
    <property type="match status" value="1"/>
</dbReference>
<dbReference type="GO" id="GO:0046872">
    <property type="term" value="F:metal ion binding"/>
    <property type="evidence" value="ECO:0007669"/>
    <property type="project" value="UniProtKB-KW"/>
</dbReference>
<proteinExistence type="predicted"/>
<evidence type="ECO:0008006" key="9">
    <source>
        <dbReference type="Google" id="ProtNLM"/>
    </source>
</evidence>
<dbReference type="GO" id="GO:0003676">
    <property type="term" value="F:nucleic acid binding"/>
    <property type="evidence" value="ECO:0007669"/>
    <property type="project" value="InterPro"/>
</dbReference>
<evidence type="ECO:0000313" key="7">
    <source>
        <dbReference type="EMBL" id="TBU95782.1"/>
    </source>
</evidence>
<dbReference type="CDD" id="cd11010">
    <property type="entry name" value="S1-P1_nuclease"/>
    <property type="match status" value="1"/>
</dbReference>
<evidence type="ECO:0000256" key="1">
    <source>
        <dbReference type="ARBA" id="ARBA00022722"/>
    </source>
</evidence>
<reference evidence="7 8" key="1">
    <citation type="submission" date="2018-06" db="EMBL/GenBank/DDBJ databases">
        <title>Three novel Pseudomonas species isolated from symptomatic oak.</title>
        <authorList>
            <person name="Bueno-Gonzalez V."/>
            <person name="Brady C."/>
        </authorList>
    </citation>
    <scope>NUCLEOTIDE SEQUENCE [LARGE SCALE GENOMIC DNA]</scope>
    <source>
        <strain evidence="7 8">P17C</strain>
    </source>
</reference>
<keyword evidence="1" id="KW-0540">Nuclease</keyword>
<keyword evidence="3" id="KW-0255">Endonuclease</keyword>